<name>A0A6G0T8D4_APHGL</name>
<dbReference type="EMBL" id="VYZN01000050">
    <property type="protein sequence ID" value="KAE9527887.1"/>
    <property type="molecule type" value="Genomic_DNA"/>
</dbReference>
<evidence type="ECO:0000313" key="7">
    <source>
        <dbReference type="EMBL" id="KAE9527887.1"/>
    </source>
</evidence>
<feature type="compositionally biased region" description="Polar residues" evidence="6">
    <location>
        <begin position="515"/>
        <end position="524"/>
    </location>
</feature>
<evidence type="ECO:0000256" key="4">
    <source>
        <dbReference type="ARBA" id="ARBA00023273"/>
    </source>
</evidence>
<proteinExistence type="inferred from homology"/>
<comment type="caution">
    <text evidence="7">The sequence shown here is derived from an EMBL/GenBank/DDBJ whole genome shotgun (WGS) entry which is preliminary data.</text>
</comment>
<protein>
    <recommendedName>
        <fullName evidence="9">RIIa domain-containing protein</fullName>
    </recommendedName>
</protein>
<evidence type="ECO:0000256" key="5">
    <source>
        <dbReference type="ARBA" id="ARBA00035651"/>
    </source>
</evidence>
<evidence type="ECO:0000256" key="2">
    <source>
        <dbReference type="ARBA" id="ARBA00022846"/>
    </source>
</evidence>
<evidence type="ECO:0008006" key="9">
    <source>
        <dbReference type="Google" id="ProtNLM"/>
    </source>
</evidence>
<dbReference type="SUPFAM" id="SSF47391">
    <property type="entry name" value="Dimerization-anchoring domain of cAMP-dependent PK regulatory subunit"/>
    <property type="match status" value="1"/>
</dbReference>
<dbReference type="OrthoDB" id="10067602at2759"/>
<comment type="similarity">
    <text evidence="5">Belongs to the ropporin family.</text>
</comment>
<comment type="subcellular location">
    <subcellularLocation>
        <location evidence="1">Cell projection</location>
        <location evidence="1">Cilium</location>
        <location evidence="1">Flagellum</location>
    </subcellularLocation>
</comment>
<sequence length="689" mass="78059">MFGNKSCGAKDRFISTGKIEIPLYLSKILTEWSKAAIRTQPSDLLLWSSIYFVMKANGKQPPVKEYLDPPDLKIGPGGLTPNTLKALAKTLSNEYESYEKIEAMWNILSLKKKIFMEIIKIGNFKNDIKSNEFIGIAAAYLTNSLKGTMILLCDTLSTDHSSGILLEVFVDIYQYLARLDCTDIVLSSNESSLIELEIENYEENTVHDDSQCFNSLSSPTCSLETEFSCNSDFEATNLLDIGKSADGIMVWRDVNMDHGPESLTDILHTPVINTPMNTTVCDNQDYEMLINKLKENPYDHEILSQLSDESVICDDQQSEISFDSMIDSTQIKTENLSLDELTNEEIFGNPSSLELTESNFEKNDFNIQNLDIYNDYTEINSEDVNEMSMTKYEDNMNDIESEINEENKNNINSLTDIEVNKDFIVMMALVSDVNDPLSNIENAVDESVGDNESLKSEFSILDKTDLNLNAEDDGKNSIQITKQVFNENIYLTNDKESSGSDMSSGSEGFHHSDIDQQSNRSLTVEKSSIHSESNNSSIYSSKDDITSITDNNKCDDEDQLLSLHELSESAQFEFIDTPEEPFSENKEMVEECEEYLTRPEKSIDIPLPGKDVEVKIHHPEKRTRVMFGIGRIISEKQIKYVVDWVTKCASNQNNYVQEHNLIHFRCPPLDYTPESSNKESKKYSCFKIS</sequence>
<dbReference type="GO" id="GO:0031514">
    <property type="term" value="C:motile cilium"/>
    <property type="evidence" value="ECO:0007669"/>
    <property type="project" value="UniProtKB-SubCell"/>
</dbReference>
<reference evidence="7 8" key="1">
    <citation type="submission" date="2019-08" db="EMBL/GenBank/DDBJ databases">
        <title>The genome of the soybean aphid Biotype 1, its phylome, world population structure and adaptation to the North American continent.</title>
        <authorList>
            <person name="Giordano R."/>
            <person name="Donthu R.K."/>
            <person name="Hernandez A.G."/>
            <person name="Wright C.L."/>
            <person name="Zimin A.V."/>
        </authorList>
    </citation>
    <scope>NUCLEOTIDE SEQUENCE [LARGE SCALE GENOMIC DNA]</scope>
    <source>
        <tissue evidence="7">Whole aphids</tissue>
    </source>
</reference>
<dbReference type="PANTHER" id="PTHR14952:SF9">
    <property type="entry name" value="EF-HAND DOMAIN-CONTAINING PROTEIN"/>
    <property type="match status" value="1"/>
</dbReference>
<keyword evidence="3" id="KW-0969">Cilium</keyword>
<organism evidence="7 8">
    <name type="scientific">Aphis glycines</name>
    <name type="common">Soybean aphid</name>
    <dbReference type="NCBI Taxonomy" id="307491"/>
    <lineage>
        <taxon>Eukaryota</taxon>
        <taxon>Metazoa</taxon>
        <taxon>Ecdysozoa</taxon>
        <taxon>Arthropoda</taxon>
        <taxon>Hexapoda</taxon>
        <taxon>Insecta</taxon>
        <taxon>Pterygota</taxon>
        <taxon>Neoptera</taxon>
        <taxon>Paraneoptera</taxon>
        <taxon>Hemiptera</taxon>
        <taxon>Sternorrhyncha</taxon>
        <taxon>Aphidomorpha</taxon>
        <taxon>Aphidoidea</taxon>
        <taxon>Aphididae</taxon>
        <taxon>Aphidini</taxon>
        <taxon>Aphis</taxon>
        <taxon>Aphis</taxon>
    </lineage>
</organism>
<feature type="region of interest" description="Disordered" evidence="6">
    <location>
        <begin position="493"/>
        <end position="544"/>
    </location>
</feature>
<dbReference type="PANTHER" id="PTHR14952">
    <property type="entry name" value="ROPPORIN-1-LIKE PROTEIN"/>
    <property type="match status" value="1"/>
</dbReference>
<dbReference type="AlphaFoldDB" id="A0A6G0T8D4"/>
<keyword evidence="4" id="KW-0966">Cell projection</keyword>
<feature type="compositionally biased region" description="Low complexity" evidence="6">
    <location>
        <begin position="530"/>
        <end position="540"/>
    </location>
</feature>
<evidence type="ECO:0000256" key="3">
    <source>
        <dbReference type="ARBA" id="ARBA00023069"/>
    </source>
</evidence>
<evidence type="ECO:0000313" key="8">
    <source>
        <dbReference type="Proteomes" id="UP000475862"/>
    </source>
</evidence>
<dbReference type="Proteomes" id="UP000475862">
    <property type="component" value="Unassembled WGS sequence"/>
</dbReference>
<accession>A0A6G0T8D4</accession>
<dbReference type="Gene3D" id="1.20.890.10">
    <property type="entry name" value="cAMP-dependent protein kinase regulatory subunit, dimerization-anchoring domain"/>
    <property type="match status" value="1"/>
</dbReference>
<keyword evidence="2" id="KW-0282">Flagellum</keyword>
<gene>
    <name evidence="7" type="ORF">AGLY_012711</name>
</gene>
<evidence type="ECO:0000256" key="1">
    <source>
        <dbReference type="ARBA" id="ARBA00004230"/>
    </source>
</evidence>
<evidence type="ECO:0000256" key="6">
    <source>
        <dbReference type="SAM" id="MobiDB-lite"/>
    </source>
</evidence>
<keyword evidence="8" id="KW-1185">Reference proteome</keyword>